<protein>
    <submittedName>
        <fullName evidence="1">Uncharacterized protein</fullName>
    </submittedName>
</protein>
<reference evidence="2" key="1">
    <citation type="journal article" date="2023" name="Nat. Plants">
        <title>Single-cell RNA sequencing provides a high-resolution roadmap for understanding the multicellular compartmentation of specialized metabolism.</title>
        <authorList>
            <person name="Sun S."/>
            <person name="Shen X."/>
            <person name="Li Y."/>
            <person name="Li Y."/>
            <person name="Wang S."/>
            <person name="Li R."/>
            <person name="Zhang H."/>
            <person name="Shen G."/>
            <person name="Guo B."/>
            <person name="Wei J."/>
            <person name="Xu J."/>
            <person name="St-Pierre B."/>
            <person name="Chen S."/>
            <person name="Sun C."/>
        </authorList>
    </citation>
    <scope>NUCLEOTIDE SEQUENCE [LARGE SCALE GENOMIC DNA]</scope>
</reference>
<sequence>MDPNLWRVRMKMRVPSFYEKYQMFNFTLYNMNNNDEMHYLWTIRPDISKKGIHVLVEFEPIQSRTFSNVHHTHVSTDEDHSNIRQHVMATQPDVEEDDECDDDADEDYDVSSASDDDNNPNDEEDSISTPSSQWFSNAPYDYTSSGAFLDMGSGERIDYLIKSGTIRLLDWNDAMIDLQLGLRFVDKIQAISAVQKWSIRIGREFRVIKSKSD</sequence>
<accession>A0ACC0ABK2</accession>
<evidence type="ECO:0000313" key="2">
    <source>
        <dbReference type="Proteomes" id="UP001060085"/>
    </source>
</evidence>
<organism evidence="1 2">
    <name type="scientific">Catharanthus roseus</name>
    <name type="common">Madagascar periwinkle</name>
    <name type="synonym">Vinca rosea</name>
    <dbReference type="NCBI Taxonomy" id="4058"/>
    <lineage>
        <taxon>Eukaryota</taxon>
        <taxon>Viridiplantae</taxon>
        <taxon>Streptophyta</taxon>
        <taxon>Embryophyta</taxon>
        <taxon>Tracheophyta</taxon>
        <taxon>Spermatophyta</taxon>
        <taxon>Magnoliopsida</taxon>
        <taxon>eudicotyledons</taxon>
        <taxon>Gunneridae</taxon>
        <taxon>Pentapetalae</taxon>
        <taxon>asterids</taxon>
        <taxon>lamiids</taxon>
        <taxon>Gentianales</taxon>
        <taxon>Apocynaceae</taxon>
        <taxon>Rauvolfioideae</taxon>
        <taxon>Vinceae</taxon>
        <taxon>Catharanthinae</taxon>
        <taxon>Catharanthus</taxon>
    </lineage>
</organism>
<keyword evidence="2" id="KW-1185">Reference proteome</keyword>
<dbReference type="Proteomes" id="UP001060085">
    <property type="component" value="Linkage Group LG06"/>
</dbReference>
<comment type="caution">
    <text evidence="1">The sequence shown here is derived from an EMBL/GenBank/DDBJ whole genome shotgun (WGS) entry which is preliminary data.</text>
</comment>
<proteinExistence type="predicted"/>
<evidence type="ECO:0000313" key="1">
    <source>
        <dbReference type="EMBL" id="KAI5657554.1"/>
    </source>
</evidence>
<gene>
    <name evidence="1" type="ORF">M9H77_26347</name>
</gene>
<dbReference type="EMBL" id="CM044706">
    <property type="protein sequence ID" value="KAI5657554.1"/>
    <property type="molecule type" value="Genomic_DNA"/>
</dbReference>
<name>A0ACC0ABK2_CATRO</name>